<comment type="caution">
    <text evidence="9">The sequence shown here is derived from an EMBL/GenBank/DDBJ whole genome shotgun (WGS) entry which is preliminary data.</text>
</comment>
<dbReference type="SUPFAM" id="SSF49584">
    <property type="entry name" value="Periplasmic chaperone C-domain"/>
    <property type="match status" value="1"/>
</dbReference>
<feature type="chain" id="PRO_5020556391" evidence="6">
    <location>
        <begin position="23"/>
        <end position="247"/>
    </location>
</feature>
<dbReference type="Pfam" id="PF00345">
    <property type="entry name" value="PapD_N"/>
    <property type="match status" value="1"/>
</dbReference>
<dbReference type="InterPro" id="IPR016148">
    <property type="entry name" value="Pili_assmbl_chaperone_C"/>
</dbReference>
<dbReference type="OrthoDB" id="9131059at2"/>
<dbReference type="InterPro" id="IPR016147">
    <property type="entry name" value="Pili_assmbl_chaperone_N"/>
</dbReference>
<organism evidence="9 10">
    <name type="scientific">Sapientia aquatica</name>
    <dbReference type="NCBI Taxonomy" id="1549640"/>
    <lineage>
        <taxon>Bacteria</taxon>
        <taxon>Pseudomonadati</taxon>
        <taxon>Pseudomonadota</taxon>
        <taxon>Betaproteobacteria</taxon>
        <taxon>Burkholderiales</taxon>
        <taxon>Oxalobacteraceae</taxon>
        <taxon>Sapientia</taxon>
    </lineage>
</organism>
<proteinExistence type="inferred from homology"/>
<evidence type="ECO:0000256" key="4">
    <source>
        <dbReference type="ARBA" id="ARBA00022764"/>
    </source>
</evidence>
<dbReference type="SUPFAM" id="SSF49354">
    <property type="entry name" value="PapD-like"/>
    <property type="match status" value="1"/>
</dbReference>
<evidence type="ECO:0000313" key="10">
    <source>
        <dbReference type="Proteomes" id="UP000294829"/>
    </source>
</evidence>
<dbReference type="Gene3D" id="2.60.40.10">
    <property type="entry name" value="Immunoglobulins"/>
    <property type="match status" value="2"/>
</dbReference>
<evidence type="ECO:0000259" key="8">
    <source>
        <dbReference type="Pfam" id="PF02753"/>
    </source>
</evidence>
<dbReference type="Pfam" id="PF02753">
    <property type="entry name" value="PapD_C"/>
    <property type="match status" value="1"/>
</dbReference>
<reference evidence="9 10" key="1">
    <citation type="submission" date="2019-03" db="EMBL/GenBank/DDBJ databases">
        <title>Sapientia aquatica gen. nov., sp. nov., isolated from a crater lake.</title>
        <authorList>
            <person name="Felfoldi T."/>
            <person name="Szabo A."/>
            <person name="Toth E."/>
            <person name="Schumann P."/>
            <person name="Keki Z."/>
            <person name="Marialigeti K."/>
            <person name="Mathe I."/>
        </authorList>
    </citation>
    <scope>NUCLEOTIDE SEQUENCE [LARGE SCALE GENOMIC DNA]</scope>
    <source>
        <strain evidence="9 10">SA-152</strain>
    </source>
</reference>
<name>A0A4R5VWR6_9BURK</name>
<dbReference type="AlphaFoldDB" id="A0A4R5VWR6"/>
<dbReference type="InterPro" id="IPR013783">
    <property type="entry name" value="Ig-like_fold"/>
</dbReference>
<dbReference type="Proteomes" id="UP000294829">
    <property type="component" value="Unassembled WGS sequence"/>
</dbReference>
<keyword evidence="10" id="KW-1185">Reference proteome</keyword>
<gene>
    <name evidence="9" type="ORF">E2I14_15685</name>
</gene>
<protein>
    <submittedName>
        <fullName evidence="9">Molecular chaperone</fullName>
    </submittedName>
</protein>
<comment type="subcellular location">
    <subcellularLocation>
        <location evidence="1">Periplasm</location>
    </subcellularLocation>
</comment>
<feature type="domain" description="Pili assembly chaperone C-terminal" evidence="8">
    <location>
        <begin position="174"/>
        <end position="236"/>
    </location>
</feature>
<dbReference type="InterPro" id="IPR008962">
    <property type="entry name" value="PapD-like_sf"/>
</dbReference>
<feature type="signal peptide" evidence="6">
    <location>
        <begin position="1"/>
        <end position="22"/>
    </location>
</feature>
<accession>A0A4R5VWR6</accession>
<evidence type="ECO:0000256" key="3">
    <source>
        <dbReference type="ARBA" id="ARBA00022729"/>
    </source>
</evidence>
<evidence type="ECO:0000256" key="5">
    <source>
        <dbReference type="ARBA" id="ARBA00023186"/>
    </source>
</evidence>
<dbReference type="EMBL" id="SMYL01000010">
    <property type="protein sequence ID" value="TDK62745.1"/>
    <property type="molecule type" value="Genomic_DNA"/>
</dbReference>
<evidence type="ECO:0000256" key="6">
    <source>
        <dbReference type="SAM" id="SignalP"/>
    </source>
</evidence>
<dbReference type="PRINTS" id="PR00969">
    <property type="entry name" value="CHAPERONPILI"/>
</dbReference>
<dbReference type="RefSeq" id="WP_133330251.1">
    <property type="nucleotide sequence ID" value="NZ_SMYL01000010.1"/>
</dbReference>
<feature type="domain" description="Pili assembly chaperone N-terminal" evidence="7">
    <location>
        <begin position="25"/>
        <end position="147"/>
    </location>
</feature>
<keyword evidence="4" id="KW-0574">Periplasm</keyword>
<evidence type="ECO:0000259" key="7">
    <source>
        <dbReference type="Pfam" id="PF00345"/>
    </source>
</evidence>
<comment type="similarity">
    <text evidence="2">Belongs to the periplasmic pilus chaperone family.</text>
</comment>
<keyword evidence="3 6" id="KW-0732">Signal</keyword>
<dbReference type="InterPro" id="IPR036316">
    <property type="entry name" value="Pili_assmbl_chap_C_dom_sf"/>
</dbReference>
<evidence type="ECO:0000313" key="9">
    <source>
        <dbReference type="EMBL" id="TDK62745.1"/>
    </source>
</evidence>
<sequence length="247" mass="28021">MKKTWKEKFAVLSLACAQLVPAFGSVVLGSTRIIYPSQDFQKSIEFTNSDEVPSVMQVWVDTGNESSTPATADAPFVLTPPMFRIESKSRQTVRIVFTGEELPTDRESIFYFNSVQIPPATSGEEDQNKMLILLRNRIKLFFRPKTIDGSAEQSIKQLQFSLEQEGKDWRISAKNKSGYFVTLTKGVVKQEKSHDIAVEMIAPYTEKNWLIQNPGEVPKFPIKLELNYVDDFGGNKQVEYEILPTIK</sequence>
<dbReference type="InterPro" id="IPR050643">
    <property type="entry name" value="Periplasmic_pilus_chap"/>
</dbReference>
<dbReference type="PANTHER" id="PTHR30251">
    <property type="entry name" value="PILUS ASSEMBLY CHAPERONE"/>
    <property type="match status" value="1"/>
</dbReference>
<dbReference type="InterPro" id="IPR001829">
    <property type="entry name" value="Pili_assmbl_chaperone_bac"/>
</dbReference>
<evidence type="ECO:0000256" key="1">
    <source>
        <dbReference type="ARBA" id="ARBA00004418"/>
    </source>
</evidence>
<keyword evidence="5" id="KW-0143">Chaperone</keyword>
<dbReference type="GO" id="GO:0071555">
    <property type="term" value="P:cell wall organization"/>
    <property type="evidence" value="ECO:0007669"/>
    <property type="project" value="InterPro"/>
</dbReference>
<evidence type="ECO:0000256" key="2">
    <source>
        <dbReference type="ARBA" id="ARBA00007399"/>
    </source>
</evidence>
<dbReference type="PANTHER" id="PTHR30251:SF25">
    <property type="entry name" value="FIMBRIAE CHAPARONE"/>
    <property type="match status" value="1"/>
</dbReference>
<dbReference type="GO" id="GO:0030288">
    <property type="term" value="C:outer membrane-bounded periplasmic space"/>
    <property type="evidence" value="ECO:0007669"/>
    <property type="project" value="InterPro"/>
</dbReference>